<evidence type="ECO:0000259" key="2">
    <source>
        <dbReference type="Pfam" id="PF00534"/>
    </source>
</evidence>
<proteinExistence type="predicted"/>
<dbReference type="InterPro" id="IPR001296">
    <property type="entry name" value="Glyco_trans_1"/>
</dbReference>
<feature type="domain" description="Glycosyltransferase subfamily 4-like N-terminal" evidence="3">
    <location>
        <begin position="40"/>
        <end position="120"/>
    </location>
</feature>
<gene>
    <name evidence="4" type="ORF">GWA01_14320</name>
</gene>
<name>A0A511B1H9_9PROT</name>
<organism evidence="4 5">
    <name type="scientific">Gluconobacter wancherniae NBRC 103581</name>
    <dbReference type="NCBI Taxonomy" id="656744"/>
    <lineage>
        <taxon>Bacteria</taxon>
        <taxon>Pseudomonadati</taxon>
        <taxon>Pseudomonadota</taxon>
        <taxon>Alphaproteobacteria</taxon>
        <taxon>Acetobacterales</taxon>
        <taxon>Acetobacteraceae</taxon>
        <taxon>Gluconobacter</taxon>
    </lineage>
</organism>
<feature type="domain" description="Glycosyl transferase family 1" evidence="2">
    <location>
        <begin position="144"/>
        <end position="288"/>
    </location>
</feature>
<protein>
    <submittedName>
        <fullName evidence="4">Glycosyl transferase family 1</fullName>
    </submittedName>
</protein>
<dbReference type="SUPFAM" id="SSF53756">
    <property type="entry name" value="UDP-Glycosyltransferase/glycogen phosphorylase"/>
    <property type="match status" value="1"/>
</dbReference>
<dbReference type="Pfam" id="PF13439">
    <property type="entry name" value="Glyco_transf_4"/>
    <property type="match status" value="1"/>
</dbReference>
<dbReference type="Pfam" id="PF00534">
    <property type="entry name" value="Glycos_transf_1"/>
    <property type="match status" value="1"/>
</dbReference>
<evidence type="ECO:0000256" key="1">
    <source>
        <dbReference type="ARBA" id="ARBA00022679"/>
    </source>
</evidence>
<evidence type="ECO:0000313" key="5">
    <source>
        <dbReference type="Proteomes" id="UP000321230"/>
    </source>
</evidence>
<dbReference type="GO" id="GO:0016757">
    <property type="term" value="F:glycosyltransferase activity"/>
    <property type="evidence" value="ECO:0007669"/>
    <property type="project" value="InterPro"/>
</dbReference>
<accession>A0A511B1H9</accession>
<dbReference type="Gene3D" id="3.40.50.2000">
    <property type="entry name" value="Glycogen Phosphorylase B"/>
    <property type="match status" value="2"/>
</dbReference>
<keyword evidence="5" id="KW-1185">Reference proteome</keyword>
<dbReference type="PANTHER" id="PTHR46401">
    <property type="entry name" value="GLYCOSYLTRANSFERASE WBBK-RELATED"/>
    <property type="match status" value="1"/>
</dbReference>
<sequence>MGIGNQTGNLICEDIFRIGHVHFNIYKKLLTVDPAQEPSVMHWTCPLPLHMRGCPNVVTIHDLIPILYPEFCQTEPRRIQRLLESVIERADMIVAISETVKKDIVTYFGLSPERIRVIHQATNILSELSNIAPVEYVSCPADSFIHIGTVERRKNIARLIRAHSLSRTRRMLVLIGPDGFDARQELAALSDHRHPERVVRLPWINRSDLLVALRKARAVVFPSLAEGFGLPIVEAMALGVPVLTSRGGATEEIAGKAAYLCDPLDIESIAEGLIRLDRDESMCHDLIHLGNQHVKNFNPHNYGLHFKSLYQDLLSISR</sequence>
<dbReference type="Proteomes" id="UP000321230">
    <property type="component" value="Unassembled WGS sequence"/>
</dbReference>
<dbReference type="EMBL" id="BJUZ01000002">
    <property type="protein sequence ID" value="GEK93662.1"/>
    <property type="molecule type" value="Genomic_DNA"/>
</dbReference>
<evidence type="ECO:0000313" key="4">
    <source>
        <dbReference type="EMBL" id="GEK93662.1"/>
    </source>
</evidence>
<dbReference type="CDD" id="cd03809">
    <property type="entry name" value="GT4_MtfB-like"/>
    <property type="match status" value="1"/>
</dbReference>
<dbReference type="AlphaFoldDB" id="A0A511B1H9"/>
<dbReference type="GO" id="GO:0009103">
    <property type="term" value="P:lipopolysaccharide biosynthetic process"/>
    <property type="evidence" value="ECO:0007669"/>
    <property type="project" value="TreeGrafter"/>
</dbReference>
<reference evidence="4 5" key="1">
    <citation type="submission" date="2019-07" db="EMBL/GenBank/DDBJ databases">
        <title>Whole genome shotgun sequence of Gluconobacter wancherniae NBRC 103581.</title>
        <authorList>
            <person name="Hosoyama A."/>
            <person name="Uohara A."/>
            <person name="Ohji S."/>
            <person name="Ichikawa N."/>
        </authorList>
    </citation>
    <scope>NUCLEOTIDE SEQUENCE [LARGE SCALE GENOMIC DNA]</scope>
    <source>
        <strain evidence="4 5">NBRC 103581</strain>
    </source>
</reference>
<evidence type="ECO:0000259" key="3">
    <source>
        <dbReference type="Pfam" id="PF13439"/>
    </source>
</evidence>
<dbReference type="InterPro" id="IPR028098">
    <property type="entry name" value="Glyco_trans_4-like_N"/>
</dbReference>
<dbReference type="PANTHER" id="PTHR46401:SF2">
    <property type="entry name" value="GLYCOSYLTRANSFERASE WBBK-RELATED"/>
    <property type="match status" value="1"/>
</dbReference>
<comment type="caution">
    <text evidence="4">The sequence shown here is derived from an EMBL/GenBank/DDBJ whole genome shotgun (WGS) entry which is preliminary data.</text>
</comment>
<keyword evidence="1 4" id="KW-0808">Transferase</keyword>